<evidence type="ECO:0000313" key="1">
    <source>
        <dbReference type="EMBL" id="CAB3796243.1"/>
    </source>
</evidence>
<name>A0A6J5G9U3_9BURK</name>
<dbReference type="RefSeq" id="WP_129562395.1">
    <property type="nucleotide sequence ID" value="NZ_CADIKL010000022.1"/>
</dbReference>
<organism evidence="1 2">
    <name type="scientific">Paraburkholderia caffeinitolerans</name>
    <dbReference type="NCBI Taxonomy" id="1723730"/>
    <lineage>
        <taxon>Bacteria</taxon>
        <taxon>Pseudomonadati</taxon>
        <taxon>Pseudomonadota</taxon>
        <taxon>Betaproteobacteria</taxon>
        <taxon>Burkholderiales</taxon>
        <taxon>Burkholderiaceae</taxon>
        <taxon>Paraburkholderia</taxon>
    </lineage>
</organism>
<dbReference type="AlphaFoldDB" id="A0A6J5G9U3"/>
<protein>
    <submittedName>
        <fullName evidence="1">Uncharacterized protein</fullName>
    </submittedName>
</protein>
<gene>
    <name evidence="1" type="ORF">LMG28688_04266</name>
</gene>
<accession>A0A6J5G9U3</accession>
<sequence>MKRNRKFDSGIRFLFSLVFWIFVASGAARAESVHGKFFNGQTYEGDYSVTEGSNSDGMRVNPLTIKLRVDGGKSPLIYTYVADDLPSVKASDMGFLSVVVNSGGMEGSVTYNYVIPDRGALVSIGIVQTTLHLGKVESIDVQPNSRLTKKEVNEFIEGIVRFNLPALSAPLNAYSISILLLLGRGDFLTPEDNSRLSAIYMSKEISNDPVLLRAIEKIIGPGIQSGSDARGVNDRVIVNNRAYFFNSPEGAGVEKSYLIKGDVVSLVKKSNDGRYWLADYVSPRGKKVEKWLRCEDVDYCR</sequence>
<reference evidence="1 2" key="1">
    <citation type="submission" date="2020-04" db="EMBL/GenBank/DDBJ databases">
        <authorList>
            <person name="De Canck E."/>
        </authorList>
    </citation>
    <scope>NUCLEOTIDE SEQUENCE [LARGE SCALE GENOMIC DNA]</scope>
    <source>
        <strain evidence="1 2">LMG 28688</strain>
    </source>
</reference>
<proteinExistence type="predicted"/>
<dbReference type="EMBL" id="CADIKL010000022">
    <property type="protein sequence ID" value="CAB3796243.1"/>
    <property type="molecule type" value="Genomic_DNA"/>
</dbReference>
<evidence type="ECO:0000313" key="2">
    <source>
        <dbReference type="Proteomes" id="UP000494119"/>
    </source>
</evidence>
<keyword evidence="2" id="KW-1185">Reference proteome</keyword>
<dbReference type="Proteomes" id="UP000494119">
    <property type="component" value="Unassembled WGS sequence"/>
</dbReference>